<accession>A0A8C4NJR7</accession>
<dbReference type="InterPro" id="IPR039417">
    <property type="entry name" value="Peptidase_C1A_papain-like"/>
</dbReference>
<evidence type="ECO:0000256" key="2">
    <source>
        <dbReference type="ARBA" id="ARBA00022670"/>
    </source>
</evidence>
<dbReference type="SUPFAM" id="SSF54001">
    <property type="entry name" value="Cysteine proteinases"/>
    <property type="match status" value="1"/>
</dbReference>
<organism evidence="9 10">
    <name type="scientific">Eptatretus burgeri</name>
    <name type="common">Inshore hagfish</name>
    <dbReference type="NCBI Taxonomy" id="7764"/>
    <lineage>
        <taxon>Eukaryota</taxon>
        <taxon>Metazoa</taxon>
        <taxon>Chordata</taxon>
        <taxon>Craniata</taxon>
        <taxon>Vertebrata</taxon>
        <taxon>Cyclostomata</taxon>
        <taxon>Myxini</taxon>
        <taxon>Myxiniformes</taxon>
        <taxon>Myxinidae</taxon>
        <taxon>Eptatretinae</taxon>
        <taxon>Eptatretus</taxon>
    </lineage>
</organism>
<dbReference type="PROSITE" id="PS00639">
    <property type="entry name" value="THIOL_PROTEASE_HIS"/>
    <property type="match status" value="1"/>
</dbReference>
<dbReference type="InterPro" id="IPR038765">
    <property type="entry name" value="Papain-like_cys_pep_sf"/>
</dbReference>
<evidence type="ECO:0000256" key="7">
    <source>
        <dbReference type="ARBA" id="ARBA00023157"/>
    </source>
</evidence>
<dbReference type="GeneTree" id="ENSGT00940000168558"/>
<dbReference type="Ensembl" id="ENSEBUT00000005651.1">
    <property type="protein sequence ID" value="ENSEBUP00000005213.1"/>
    <property type="gene ID" value="ENSEBUG00000003582.1"/>
</dbReference>
<keyword evidence="4" id="KW-0378">Hydrolase</keyword>
<dbReference type="Gene3D" id="3.90.70.10">
    <property type="entry name" value="Cysteine proteinases"/>
    <property type="match status" value="1"/>
</dbReference>
<sequence>MQWAFEYIEWQRGIESDSSYRYEGEDLKCRFNKSLVAAKCKGFRRIQSRNETALKIAVAAIGPISVAIDASSILFQFYKSGVYDDQSCNHLLNHAVLVVGYGELDGKDYWLVKNSWGVKWGMNGYVLMSRNKNNQCGIASAAIFPLVKFHTVMA</sequence>
<dbReference type="Ensembl" id="ENSEBUT00000005664.1">
    <property type="protein sequence ID" value="ENSEBUP00000005227.1"/>
    <property type="gene ID" value="ENSEBUG00000003582.1"/>
</dbReference>
<dbReference type="PROSITE" id="PS00640">
    <property type="entry name" value="THIOL_PROTEASE_ASN"/>
    <property type="match status" value="1"/>
</dbReference>
<keyword evidence="5" id="KW-0788">Thiol protease</keyword>
<evidence type="ECO:0000256" key="1">
    <source>
        <dbReference type="ARBA" id="ARBA00008455"/>
    </source>
</evidence>
<feature type="domain" description="Peptidase C1A papain C-terminal" evidence="8">
    <location>
        <begin position="1"/>
        <end position="146"/>
    </location>
</feature>
<keyword evidence="2" id="KW-0645">Protease</keyword>
<keyword evidence="6" id="KW-0865">Zymogen</keyword>
<dbReference type="GO" id="GO:0006508">
    <property type="term" value="P:proteolysis"/>
    <property type="evidence" value="ECO:0007669"/>
    <property type="project" value="UniProtKB-KW"/>
</dbReference>
<dbReference type="FunFam" id="3.90.70.10:FF:000332">
    <property type="entry name" value="Cathepsin L1"/>
    <property type="match status" value="1"/>
</dbReference>
<dbReference type="Pfam" id="PF00112">
    <property type="entry name" value="Peptidase_C1"/>
    <property type="match status" value="1"/>
</dbReference>
<evidence type="ECO:0000256" key="3">
    <source>
        <dbReference type="ARBA" id="ARBA00022729"/>
    </source>
</evidence>
<dbReference type="InterPro" id="IPR000668">
    <property type="entry name" value="Peptidase_C1A_C"/>
</dbReference>
<dbReference type="GO" id="GO:0008234">
    <property type="term" value="F:cysteine-type peptidase activity"/>
    <property type="evidence" value="ECO:0007669"/>
    <property type="project" value="UniProtKB-KW"/>
</dbReference>
<evidence type="ECO:0000256" key="6">
    <source>
        <dbReference type="ARBA" id="ARBA00023145"/>
    </source>
</evidence>
<evidence type="ECO:0000313" key="10">
    <source>
        <dbReference type="Proteomes" id="UP000694388"/>
    </source>
</evidence>
<dbReference type="FunFam" id="2.40.50.170:FF:000001">
    <property type="entry name" value="Cathepsin L1"/>
    <property type="match status" value="1"/>
</dbReference>
<evidence type="ECO:0000256" key="5">
    <source>
        <dbReference type="ARBA" id="ARBA00022807"/>
    </source>
</evidence>
<evidence type="ECO:0000256" key="4">
    <source>
        <dbReference type="ARBA" id="ARBA00022801"/>
    </source>
</evidence>
<reference evidence="9" key="1">
    <citation type="submission" date="2025-05" db="UniProtKB">
        <authorList>
            <consortium name="Ensembl"/>
        </authorList>
    </citation>
    <scope>IDENTIFICATION</scope>
</reference>
<keyword evidence="7" id="KW-1015">Disulfide bond</keyword>
<dbReference type="CDD" id="cd02248">
    <property type="entry name" value="Peptidase_C1A"/>
    <property type="match status" value="1"/>
</dbReference>
<dbReference type="AlphaFoldDB" id="A0A8C4NJR7"/>
<dbReference type="InterPro" id="IPR025661">
    <property type="entry name" value="Pept_asp_AS"/>
</dbReference>
<dbReference type="Proteomes" id="UP000694388">
    <property type="component" value="Unplaced"/>
</dbReference>
<keyword evidence="10" id="KW-1185">Reference proteome</keyword>
<dbReference type="InterPro" id="IPR025660">
    <property type="entry name" value="Pept_his_AS"/>
</dbReference>
<dbReference type="PANTHER" id="PTHR12411">
    <property type="entry name" value="CYSTEINE PROTEASE FAMILY C1-RELATED"/>
    <property type="match status" value="1"/>
</dbReference>
<evidence type="ECO:0000313" key="9">
    <source>
        <dbReference type="Ensembl" id="ENSEBUP00000005227.1"/>
    </source>
</evidence>
<keyword evidence="3" id="KW-0732">Signal</keyword>
<name>A0A8C4NJR7_EPTBU</name>
<protein>
    <recommendedName>
        <fullName evidence="8">Peptidase C1A papain C-terminal domain-containing protein</fullName>
    </recommendedName>
</protein>
<proteinExistence type="inferred from homology"/>
<evidence type="ECO:0000259" key="8">
    <source>
        <dbReference type="SMART" id="SM00645"/>
    </source>
</evidence>
<comment type="similarity">
    <text evidence="1">Belongs to the peptidase C1 family.</text>
</comment>
<dbReference type="SMART" id="SM00645">
    <property type="entry name" value="Pept_C1"/>
    <property type="match status" value="1"/>
</dbReference>
<dbReference type="OMA" id="IANISEW"/>
<dbReference type="InterPro" id="IPR013128">
    <property type="entry name" value="Peptidase_C1A"/>
</dbReference>